<protein>
    <submittedName>
        <fullName evidence="1">Uncharacterized protein</fullName>
    </submittedName>
</protein>
<dbReference type="RefSeq" id="WP_376953242.1">
    <property type="nucleotide sequence ID" value="NZ_JBHMBH010000004.1"/>
</dbReference>
<gene>
    <name evidence="1" type="ORF">ACFFPI_00605</name>
</gene>
<name>A0ABV5UJF5_9MICC</name>
<reference evidence="1 2" key="1">
    <citation type="submission" date="2024-09" db="EMBL/GenBank/DDBJ databases">
        <authorList>
            <person name="Sun Q."/>
            <person name="Mori K."/>
        </authorList>
    </citation>
    <scope>NUCLEOTIDE SEQUENCE [LARGE SCALE GENOMIC DNA]</scope>
    <source>
        <strain evidence="1 2">JCM 13519</strain>
    </source>
</reference>
<evidence type="ECO:0000313" key="2">
    <source>
        <dbReference type="Proteomes" id="UP001589536"/>
    </source>
</evidence>
<proteinExistence type="predicted"/>
<keyword evidence="2" id="KW-1185">Reference proteome</keyword>
<evidence type="ECO:0000313" key="1">
    <source>
        <dbReference type="EMBL" id="MFB9712656.1"/>
    </source>
</evidence>
<comment type="caution">
    <text evidence="1">The sequence shown here is derived from an EMBL/GenBank/DDBJ whole genome shotgun (WGS) entry which is preliminary data.</text>
</comment>
<organism evidence="1 2">
    <name type="scientific">Arthrobacter methylotrophus</name>
    <dbReference type="NCBI Taxonomy" id="121291"/>
    <lineage>
        <taxon>Bacteria</taxon>
        <taxon>Bacillati</taxon>
        <taxon>Actinomycetota</taxon>
        <taxon>Actinomycetes</taxon>
        <taxon>Micrococcales</taxon>
        <taxon>Micrococcaceae</taxon>
        <taxon>Arthrobacter</taxon>
    </lineage>
</organism>
<dbReference type="Proteomes" id="UP001589536">
    <property type="component" value="Unassembled WGS sequence"/>
</dbReference>
<accession>A0ABV5UJF5</accession>
<dbReference type="EMBL" id="JBHMBH010000004">
    <property type="protein sequence ID" value="MFB9712656.1"/>
    <property type="molecule type" value="Genomic_DNA"/>
</dbReference>
<sequence>MLKPRYVKDWTTLAGASVEIRLQGQLVDSGCVDSVTDDGAILWLVNPAQIRKLYEKTEYHEAWVIEEPAASRDRGRKDTTP</sequence>